<keyword evidence="2" id="KW-1185">Reference proteome</keyword>
<comment type="caution">
    <text evidence="1">The sequence shown here is derived from an EMBL/GenBank/DDBJ whole genome shotgun (WGS) entry which is preliminary data.</text>
</comment>
<proteinExistence type="predicted"/>
<evidence type="ECO:0000313" key="2">
    <source>
        <dbReference type="Proteomes" id="UP001060215"/>
    </source>
</evidence>
<dbReference type="Proteomes" id="UP001060215">
    <property type="component" value="Chromosome 6"/>
</dbReference>
<dbReference type="EMBL" id="CM045763">
    <property type="protein sequence ID" value="KAI8022241.1"/>
    <property type="molecule type" value="Genomic_DNA"/>
</dbReference>
<reference evidence="1 2" key="1">
    <citation type="journal article" date="2022" name="Plant J.">
        <title>Chromosome-level genome of Camellia lanceoleosa provides a valuable resource for understanding genome evolution and self-incompatibility.</title>
        <authorList>
            <person name="Gong W."/>
            <person name="Xiao S."/>
            <person name="Wang L."/>
            <person name="Liao Z."/>
            <person name="Chang Y."/>
            <person name="Mo W."/>
            <person name="Hu G."/>
            <person name="Li W."/>
            <person name="Zhao G."/>
            <person name="Zhu H."/>
            <person name="Hu X."/>
            <person name="Ji K."/>
            <person name="Xiang X."/>
            <person name="Song Q."/>
            <person name="Yuan D."/>
            <person name="Jin S."/>
            <person name="Zhang L."/>
        </authorList>
    </citation>
    <scope>NUCLEOTIDE SEQUENCE [LARGE SCALE GENOMIC DNA]</scope>
    <source>
        <strain evidence="1">SQ_2022a</strain>
    </source>
</reference>
<gene>
    <name evidence="1" type="ORF">LOK49_LG03G03837</name>
</gene>
<sequence>MLNLVNKIKYAEGGVVGCGGVVVCNASSLRVLSNRVRGDNEDIVNAVTEFVPIKVAGHGDDGVSDYEGVGVSNTDEIVTGLSMQNSFIRNIKNKVRRVWEMPDFEYSRLEGRNKKAAIDHSVVVRQNYREVKQAVIDVDGVVFPERKWLGFDINNRAVMWKDVTNAMLVYFVDVKNLIRQSCIRGNVIDTYVELLKSDQLRMYGDDDLAEKSYFFSSICLDMVKNKDVRAIEVYVRRNVFAGSEFRYFHFPMCHLGHWTLVVYDTEDDSWKHFNPMRQRGDRADMHYNEAVLLKERMSTVMKQSLREFGLDEHSIEANFCQPLESVTKCPQQKPDSLDCGVLVCVIMRQYVYQGDIERSLQGFNCGVLHATMVKALINDPVRGMKN</sequence>
<protein>
    <submittedName>
        <fullName evidence="1">Uncharacterized protein</fullName>
    </submittedName>
</protein>
<evidence type="ECO:0000313" key="1">
    <source>
        <dbReference type="EMBL" id="KAI8022241.1"/>
    </source>
</evidence>
<name>A0ACC0ID10_9ERIC</name>
<accession>A0ACC0ID10</accession>
<organism evidence="1 2">
    <name type="scientific">Camellia lanceoleosa</name>
    <dbReference type="NCBI Taxonomy" id="1840588"/>
    <lineage>
        <taxon>Eukaryota</taxon>
        <taxon>Viridiplantae</taxon>
        <taxon>Streptophyta</taxon>
        <taxon>Embryophyta</taxon>
        <taxon>Tracheophyta</taxon>
        <taxon>Spermatophyta</taxon>
        <taxon>Magnoliopsida</taxon>
        <taxon>eudicotyledons</taxon>
        <taxon>Gunneridae</taxon>
        <taxon>Pentapetalae</taxon>
        <taxon>asterids</taxon>
        <taxon>Ericales</taxon>
        <taxon>Theaceae</taxon>
        <taxon>Camellia</taxon>
    </lineage>
</organism>